<dbReference type="Proteomes" id="UP000646548">
    <property type="component" value="Unassembled WGS sequence"/>
</dbReference>
<dbReference type="GO" id="GO:0006139">
    <property type="term" value="P:nucleobase-containing compound metabolic process"/>
    <property type="evidence" value="ECO:0007669"/>
    <property type="project" value="UniProtKB-ARBA"/>
</dbReference>
<evidence type="ECO:0000256" key="3">
    <source>
        <dbReference type="ARBA" id="ARBA00023807"/>
    </source>
</evidence>
<name>A0A834FN96_ORYME</name>
<dbReference type="SUPFAM" id="SSF56219">
    <property type="entry name" value="DNase I-like"/>
    <property type="match status" value="1"/>
</dbReference>
<dbReference type="InterPro" id="IPR005135">
    <property type="entry name" value="Endo/exonuclease/phosphatase"/>
</dbReference>
<evidence type="ECO:0000256" key="4">
    <source>
        <dbReference type="SAM" id="MobiDB-lite"/>
    </source>
</evidence>
<comment type="similarity">
    <text evidence="1">Belongs to the CCR4/nocturin family.</text>
</comment>
<evidence type="ECO:0000256" key="2">
    <source>
        <dbReference type="ARBA" id="ARBA00022801"/>
    </source>
</evidence>
<dbReference type="AlphaFoldDB" id="A0A834FN96"/>
<dbReference type="InterPro" id="IPR050410">
    <property type="entry name" value="CCR4/nocturin_mRNA_transcr"/>
</dbReference>
<proteinExistence type="inferred from homology"/>
<dbReference type="InterPro" id="IPR036691">
    <property type="entry name" value="Endo/exonu/phosph_ase_sf"/>
</dbReference>
<protein>
    <recommendedName>
        <fullName evidence="3">Nocturnin</fullName>
    </recommendedName>
</protein>
<evidence type="ECO:0000259" key="5">
    <source>
        <dbReference type="Pfam" id="PF03372"/>
    </source>
</evidence>
<keyword evidence="2" id="KW-0378">Hydrolase</keyword>
<dbReference type="EMBL" id="WKFB01000060">
    <property type="protein sequence ID" value="KAF6737374.1"/>
    <property type="molecule type" value="Genomic_DNA"/>
</dbReference>
<dbReference type="PANTHER" id="PTHR12121:SF45">
    <property type="entry name" value="NOCTURNIN"/>
    <property type="match status" value="1"/>
</dbReference>
<organism evidence="6 7">
    <name type="scientific">Oryzias melastigma</name>
    <name type="common">Marine medaka</name>
    <dbReference type="NCBI Taxonomy" id="30732"/>
    <lineage>
        <taxon>Eukaryota</taxon>
        <taxon>Metazoa</taxon>
        <taxon>Chordata</taxon>
        <taxon>Craniata</taxon>
        <taxon>Vertebrata</taxon>
        <taxon>Euteleostomi</taxon>
        <taxon>Actinopterygii</taxon>
        <taxon>Neopterygii</taxon>
        <taxon>Teleostei</taxon>
        <taxon>Neoteleostei</taxon>
        <taxon>Acanthomorphata</taxon>
        <taxon>Ovalentaria</taxon>
        <taxon>Atherinomorphae</taxon>
        <taxon>Beloniformes</taxon>
        <taxon>Adrianichthyidae</taxon>
        <taxon>Oryziinae</taxon>
        <taxon>Oryzias</taxon>
    </lineage>
</organism>
<sequence>MNPARRCSALLGQVCATSLGAPRRAAGARSCHSVVGGNGAGSQPMNGPAGSGSATALSLMGGSGSSRLFGTLAQSLPQPEPYLEENPDLDLDPDQLRKECEEVLQQRPARPHRDLVRSTCMAPCSHKYNPPIRIMQWNILAQALGEGKDGFIRCPLDALNWNERKYLILEEILTHRPDVLCLQEVDHYYDTFQPILARLGYQGSFLPKPWSPCLDVEQNNWPRRLRSVLPPLALHAKSHGSPAAVGHDAAHQSSGHRADALLPGDGPQAVCGRHPPEGTQRLGETTERSGRRPAAEPVQHYFPWPQPGAIQHHPLSRMRRFQRRAL</sequence>
<feature type="compositionally biased region" description="Basic and acidic residues" evidence="4">
    <location>
        <begin position="284"/>
        <end position="294"/>
    </location>
</feature>
<dbReference type="PANTHER" id="PTHR12121">
    <property type="entry name" value="CARBON CATABOLITE REPRESSOR PROTEIN 4"/>
    <property type="match status" value="1"/>
</dbReference>
<dbReference type="Pfam" id="PF03372">
    <property type="entry name" value="Exo_endo_phos"/>
    <property type="match status" value="1"/>
</dbReference>
<dbReference type="GO" id="GO:0000175">
    <property type="term" value="F:3'-5'-RNA exonuclease activity"/>
    <property type="evidence" value="ECO:0007669"/>
    <property type="project" value="TreeGrafter"/>
</dbReference>
<reference evidence="6" key="1">
    <citation type="journal article" name="BMC Genomics">
        <title>Long-read sequencing and de novo genome assembly of marine medaka (Oryzias melastigma).</title>
        <authorList>
            <person name="Liang P."/>
            <person name="Saqib H.S.A."/>
            <person name="Ni X."/>
            <person name="Shen Y."/>
        </authorList>
    </citation>
    <scope>NUCLEOTIDE SEQUENCE</scope>
    <source>
        <strain evidence="6">Bigg-433</strain>
    </source>
</reference>
<feature type="region of interest" description="Disordered" evidence="4">
    <location>
        <begin position="239"/>
        <end position="311"/>
    </location>
</feature>
<dbReference type="Gene3D" id="3.60.10.10">
    <property type="entry name" value="Endonuclease/exonuclease/phosphatase"/>
    <property type="match status" value="1"/>
</dbReference>
<evidence type="ECO:0000313" key="6">
    <source>
        <dbReference type="EMBL" id="KAF6737374.1"/>
    </source>
</evidence>
<comment type="caution">
    <text evidence="6">The sequence shown here is derived from an EMBL/GenBank/DDBJ whole genome shotgun (WGS) entry which is preliminary data.</text>
</comment>
<gene>
    <name evidence="6" type="ORF">FQA47_019617</name>
</gene>
<feature type="domain" description="Endonuclease/exonuclease/phosphatase" evidence="5">
    <location>
        <begin position="135"/>
        <end position="204"/>
    </location>
</feature>
<evidence type="ECO:0000256" key="1">
    <source>
        <dbReference type="ARBA" id="ARBA00010774"/>
    </source>
</evidence>
<accession>A0A834FN96</accession>
<evidence type="ECO:0000313" key="7">
    <source>
        <dbReference type="Proteomes" id="UP000646548"/>
    </source>
</evidence>